<keyword evidence="3" id="KW-1185">Reference proteome</keyword>
<reference evidence="2" key="1">
    <citation type="submission" date="2021-03" db="EMBL/GenBank/DDBJ databases">
        <title>Draft genome sequence of rust myrtle Austropuccinia psidii MF-1, a brazilian biotype.</title>
        <authorList>
            <person name="Quecine M.C."/>
            <person name="Pachon D.M.R."/>
            <person name="Bonatelli M.L."/>
            <person name="Correr F.H."/>
            <person name="Franceschini L.M."/>
            <person name="Leite T.F."/>
            <person name="Margarido G.R.A."/>
            <person name="Almeida C.A."/>
            <person name="Ferrarezi J.A."/>
            <person name="Labate C.A."/>
        </authorList>
    </citation>
    <scope>NUCLEOTIDE SEQUENCE</scope>
    <source>
        <strain evidence="2">MF-1</strain>
    </source>
</reference>
<organism evidence="2 3">
    <name type="scientific">Austropuccinia psidii MF-1</name>
    <dbReference type="NCBI Taxonomy" id="1389203"/>
    <lineage>
        <taxon>Eukaryota</taxon>
        <taxon>Fungi</taxon>
        <taxon>Dikarya</taxon>
        <taxon>Basidiomycota</taxon>
        <taxon>Pucciniomycotina</taxon>
        <taxon>Pucciniomycetes</taxon>
        <taxon>Pucciniales</taxon>
        <taxon>Sphaerophragmiaceae</taxon>
        <taxon>Austropuccinia</taxon>
    </lineage>
</organism>
<comment type="caution">
    <text evidence="2">The sequence shown here is derived from an EMBL/GenBank/DDBJ whole genome shotgun (WGS) entry which is preliminary data.</text>
</comment>
<evidence type="ECO:0000313" key="2">
    <source>
        <dbReference type="EMBL" id="MBW0522561.1"/>
    </source>
</evidence>
<name>A0A9Q3EPF9_9BASI</name>
<dbReference type="Proteomes" id="UP000765509">
    <property type="component" value="Unassembled WGS sequence"/>
</dbReference>
<sequence length="123" mass="13791">MEIYNLLKLLNTKSSGINAIGLESEDFLLSTNQQDIEQGGKETNAQGDKTNLRKGDKNSNIKNEETIIRMENDSNNHEQGAETQEREALDTIANPPESSRRGHCNSFSKTSPNTFATIRREHN</sequence>
<protein>
    <submittedName>
        <fullName evidence="2">Uncharacterized protein</fullName>
    </submittedName>
</protein>
<proteinExistence type="predicted"/>
<feature type="compositionally biased region" description="Polar residues" evidence="1">
    <location>
        <begin position="105"/>
        <end position="116"/>
    </location>
</feature>
<evidence type="ECO:0000256" key="1">
    <source>
        <dbReference type="SAM" id="MobiDB-lite"/>
    </source>
</evidence>
<feature type="compositionally biased region" description="Polar residues" evidence="1">
    <location>
        <begin position="34"/>
        <end position="49"/>
    </location>
</feature>
<accession>A0A9Q3EPF9</accession>
<gene>
    <name evidence="2" type="ORF">O181_062276</name>
</gene>
<feature type="region of interest" description="Disordered" evidence="1">
    <location>
        <begin position="34"/>
        <end position="123"/>
    </location>
</feature>
<dbReference type="EMBL" id="AVOT02029646">
    <property type="protein sequence ID" value="MBW0522561.1"/>
    <property type="molecule type" value="Genomic_DNA"/>
</dbReference>
<dbReference type="AlphaFoldDB" id="A0A9Q3EPF9"/>
<evidence type="ECO:0000313" key="3">
    <source>
        <dbReference type="Proteomes" id="UP000765509"/>
    </source>
</evidence>
<feature type="compositionally biased region" description="Basic and acidic residues" evidence="1">
    <location>
        <begin position="50"/>
        <end position="89"/>
    </location>
</feature>